<reference evidence="7" key="1">
    <citation type="submission" date="2015-12" db="EMBL/GenBank/DDBJ databases">
        <title>Update maize B73 reference genome by single molecule sequencing technologies.</title>
        <authorList>
            <consortium name="Maize Genome Sequencing Project"/>
            <person name="Ware D."/>
        </authorList>
    </citation>
    <scope>NUCLEOTIDE SEQUENCE</scope>
    <source>
        <tissue evidence="7">Seedling</tissue>
    </source>
</reference>
<proteinExistence type="inferred from homology"/>
<comment type="subcellular location">
    <subcellularLocation>
        <location evidence="1">Nucleus</location>
    </subcellularLocation>
</comment>
<gene>
    <name evidence="7" type="ORF">ZEAMMB73_Zm00001d037511</name>
</gene>
<dbReference type="PANTHER" id="PTHR32467:SF204">
    <property type="entry name" value="PUTATIVE, EXPRESSED-RELATED"/>
    <property type="match status" value="1"/>
</dbReference>
<comment type="similarity">
    <text evidence="6">Belongs to the AP2/ERF transcription factor family. AP2 subfamily.</text>
</comment>
<keyword evidence="2" id="KW-0805">Transcription regulation</keyword>
<accession>A0A1D6LYE8</accession>
<dbReference type="PANTHER" id="PTHR32467">
    <property type="entry name" value="AP2-LIKE ETHYLENE-RESPONSIVE TRANSCRIPTION FACTOR"/>
    <property type="match status" value="1"/>
</dbReference>
<evidence type="ECO:0000313" key="7">
    <source>
        <dbReference type="EMBL" id="AQK84164.1"/>
    </source>
</evidence>
<protein>
    <submittedName>
        <fullName evidence="7">AP2-like ethylene-responsive transcription factor TOE2</fullName>
    </submittedName>
</protein>
<sequence length="198" mass="23646">MTHYEAIATQKTRNISSPSKFEHMDWERWIHWSRHRWTGRYEAHLWDNSCRKDGQTRKGKQGFAMTECDWLHAPHSISRSVNKKGYLFYLVIRWLRHRRQDNEGLRSGCSKILGPATHVNFPVENYRDELEEMKGMTRQEFVAHLRRRSSGFSRGASIYRGVTRHHQQGRWQSRIGRVAGNKDLYLDTFSKKDRSIWL</sequence>
<organism evidence="7">
    <name type="scientific">Zea mays</name>
    <name type="common">Maize</name>
    <dbReference type="NCBI Taxonomy" id="4577"/>
    <lineage>
        <taxon>Eukaryota</taxon>
        <taxon>Viridiplantae</taxon>
        <taxon>Streptophyta</taxon>
        <taxon>Embryophyta</taxon>
        <taxon>Tracheophyta</taxon>
        <taxon>Spermatophyta</taxon>
        <taxon>Magnoliopsida</taxon>
        <taxon>Liliopsida</taxon>
        <taxon>Poales</taxon>
        <taxon>Poaceae</taxon>
        <taxon>PACMAD clade</taxon>
        <taxon>Panicoideae</taxon>
        <taxon>Andropogonodae</taxon>
        <taxon>Andropogoneae</taxon>
        <taxon>Tripsacinae</taxon>
        <taxon>Zea</taxon>
    </lineage>
</organism>
<evidence type="ECO:0000256" key="6">
    <source>
        <dbReference type="ARBA" id="ARBA00037973"/>
    </source>
</evidence>
<evidence type="ECO:0000256" key="5">
    <source>
        <dbReference type="ARBA" id="ARBA00023242"/>
    </source>
</evidence>
<dbReference type="InterPro" id="IPR001471">
    <property type="entry name" value="AP2/ERF_dom"/>
</dbReference>
<keyword evidence="4" id="KW-0804">Transcription</keyword>
<dbReference type="AlphaFoldDB" id="A0A1D6LYE8"/>
<evidence type="ECO:0000256" key="2">
    <source>
        <dbReference type="ARBA" id="ARBA00023015"/>
    </source>
</evidence>
<dbReference type="STRING" id="4577.A0A1D6LYE8"/>
<dbReference type="OMA" id="DWERWIH"/>
<dbReference type="PROSITE" id="PS51032">
    <property type="entry name" value="AP2_ERF"/>
    <property type="match status" value="1"/>
</dbReference>
<dbReference type="GO" id="GO:0005634">
    <property type="term" value="C:nucleus"/>
    <property type="evidence" value="ECO:0007669"/>
    <property type="project" value="UniProtKB-SubCell"/>
</dbReference>
<dbReference type="GO" id="GO:0003677">
    <property type="term" value="F:DNA binding"/>
    <property type="evidence" value="ECO:0007669"/>
    <property type="project" value="UniProtKB-KW"/>
</dbReference>
<keyword evidence="3" id="KW-0238">DNA-binding</keyword>
<dbReference type="Gene3D" id="3.30.730.10">
    <property type="entry name" value="AP2/ERF domain"/>
    <property type="match status" value="1"/>
</dbReference>
<evidence type="ECO:0000256" key="3">
    <source>
        <dbReference type="ARBA" id="ARBA00023125"/>
    </source>
</evidence>
<dbReference type="InParanoid" id="A0A1D6LYE8"/>
<evidence type="ECO:0000256" key="4">
    <source>
        <dbReference type="ARBA" id="ARBA00023163"/>
    </source>
</evidence>
<evidence type="ECO:0000256" key="1">
    <source>
        <dbReference type="ARBA" id="ARBA00004123"/>
    </source>
</evidence>
<keyword evidence="5" id="KW-0539">Nucleus</keyword>
<dbReference type="ExpressionAtlas" id="A0A1D6LYE8">
    <property type="expression patterns" value="baseline"/>
</dbReference>
<dbReference type="GO" id="GO:0003700">
    <property type="term" value="F:DNA-binding transcription factor activity"/>
    <property type="evidence" value="ECO:0007669"/>
    <property type="project" value="InterPro"/>
</dbReference>
<dbReference type="EMBL" id="CM000782">
    <property type="protein sequence ID" value="AQK84164.1"/>
    <property type="molecule type" value="Genomic_DNA"/>
</dbReference>
<dbReference type="InterPro" id="IPR036955">
    <property type="entry name" value="AP2/ERF_dom_sf"/>
</dbReference>
<name>A0A1D6LYE8_MAIZE</name>